<gene>
    <name evidence="2" type="ORF">FCIRC_4450</name>
</gene>
<organism evidence="2 3">
    <name type="scientific">Fusarium circinatum</name>
    <name type="common">Pitch canker fungus</name>
    <name type="synonym">Gibberella circinata</name>
    <dbReference type="NCBI Taxonomy" id="48490"/>
    <lineage>
        <taxon>Eukaryota</taxon>
        <taxon>Fungi</taxon>
        <taxon>Dikarya</taxon>
        <taxon>Ascomycota</taxon>
        <taxon>Pezizomycotina</taxon>
        <taxon>Sordariomycetes</taxon>
        <taxon>Hypocreomycetidae</taxon>
        <taxon>Hypocreales</taxon>
        <taxon>Nectriaceae</taxon>
        <taxon>Fusarium</taxon>
        <taxon>Fusarium fujikuroi species complex</taxon>
    </lineage>
</organism>
<name>A0A8H5X1C4_FUSCI</name>
<dbReference type="InterPro" id="IPR001926">
    <property type="entry name" value="TrpB-like_PALP"/>
</dbReference>
<dbReference type="Pfam" id="PF00291">
    <property type="entry name" value="PALP"/>
    <property type="match status" value="1"/>
</dbReference>
<sequence>MSLFHDTIVHHCETLGQLDCARPVLMPPPPPAASILDVLGNTPVVKLQHVVPEGCADVYVKLEYFSATGSYKDRMAKSMIEEAERSGRLAPHMTVVEATGDSTGSSLAFVCAVKGYSFVALSSNAYANEKLLTMAAFGAKVDITHSATGKATADLMTAMKRKAVDLSKGDEYFYTDQFSNGDALVGYREIGHELIAQFPDGFDGFCGSFGTGGMVMGVSSVLKPVIPDIRVILVEPEGSALLAKGQKGAHGVDGISPGFISQHVDEALYDDTQTIKEEEGRDMCTRLAKCEGLFVGTSSGLNIAAAVHLAKQLGPGKKVVTVACDTGLKYLTGSLFSE</sequence>
<evidence type="ECO:0000259" key="1">
    <source>
        <dbReference type="Pfam" id="PF00291"/>
    </source>
</evidence>
<comment type="caution">
    <text evidence="2">The sequence shown here is derived from an EMBL/GenBank/DDBJ whole genome shotgun (WGS) entry which is preliminary data.</text>
</comment>
<proteinExistence type="predicted"/>
<dbReference type="AlphaFoldDB" id="A0A8H5X1C4"/>
<keyword evidence="3" id="KW-1185">Reference proteome</keyword>
<accession>A0A8H5X1C4</accession>
<dbReference type="EMBL" id="JAAQPE010000142">
    <property type="protein sequence ID" value="KAF5683507.1"/>
    <property type="molecule type" value="Genomic_DNA"/>
</dbReference>
<dbReference type="CDD" id="cd01561">
    <property type="entry name" value="CBS_like"/>
    <property type="match status" value="1"/>
</dbReference>
<dbReference type="PANTHER" id="PTHR10314">
    <property type="entry name" value="CYSTATHIONINE BETA-SYNTHASE"/>
    <property type="match status" value="1"/>
</dbReference>
<reference evidence="3" key="1">
    <citation type="journal article" date="2020" name="BMC Genomics">
        <title>Correction to: Identification and distribution of gene clusters required for synthesis of sphingolipid metabolism inhibitors in diverse species of the filamentous fungus Fusarium.</title>
        <authorList>
            <person name="Kim H.S."/>
            <person name="Lohmar J.M."/>
            <person name="Busman M."/>
            <person name="Brown D.W."/>
            <person name="Naumann T.A."/>
            <person name="Divon H.H."/>
            <person name="Lysoe E."/>
            <person name="Uhlig S."/>
            <person name="Proctor R.H."/>
        </authorList>
    </citation>
    <scope>NUCLEOTIDE SEQUENCE [LARGE SCALE GENOMIC DNA]</scope>
    <source>
        <strain evidence="3">NRRL 25331</strain>
    </source>
</reference>
<dbReference type="InterPro" id="IPR036052">
    <property type="entry name" value="TrpB-like_PALP_sf"/>
</dbReference>
<dbReference type="SUPFAM" id="SSF53686">
    <property type="entry name" value="Tryptophan synthase beta subunit-like PLP-dependent enzymes"/>
    <property type="match status" value="1"/>
</dbReference>
<reference evidence="2 3" key="2">
    <citation type="submission" date="2020-05" db="EMBL/GenBank/DDBJ databases">
        <title>Identification and distribution of gene clusters putatively required for synthesis of sphingolipid metabolism inhibitors in phylogenetically diverse species of the filamentous fungus Fusarium.</title>
        <authorList>
            <person name="Kim H.-S."/>
            <person name="Busman M."/>
            <person name="Brown D.W."/>
            <person name="Divon H."/>
            <person name="Uhlig S."/>
            <person name="Proctor R.H."/>
        </authorList>
    </citation>
    <scope>NUCLEOTIDE SEQUENCE [LARGE SCALE GENOMIC DNA]</scope>
    <source>
        <strain evidence="2 3">NRRL 25331</strain>
    </source>
</reference>
<feature type="domain" description="Tryptophan synthase beta chain-like PALP" evidence="1">
    <location>
        <begin position="36"/>
        <end position="325"/>
    </location>
</feature>
<protein>
    <submittedName>
        <fullName evidence="2">Cysteine synthase</fullName>
    </submittedName>
</protein>
<dbReference type="InterPro" id="IPR050214">
    <property type="entry name" value="Cys_Synth/Cystath_Beta-Synth"/>
</dbReference>
<evidence type="ECO:0000313" key="2">
    <source>
        <dbReference type="EMBL" id="KAF5683507.1"/>
    </source>
</evidence>
<evidence type="ECO:0000313" key="3">
    <source>
        <dbReference type="Proteomes" id="UP000572754"/>
    </source>
</evidence>
<dbReference type="Proteomes" id="UP000572754">
    <property type="component" value="Unassembled WGS sequence"/>
</dbReference>
<dbReference type="Gene3D" id="3.40.50.1100">
    <property type="match status" value="2"/>
</dbReference>